<accession>A0A1U7UYH9</accession>
<keyword evidence="1" id="KW-1185">Reference proteome</keyword>
<sequence>MLHSHPPNLGHLRTFGCLAYASNPSVTDKISPRTILAALMGYSSTQKVLEPSPDQPKLFPNTTPDNISITPPTQEELDREIPPPPIPSIVVYHSICPTAPDNMVALNSYSSIVDPSSYKEVAADPKWTEAMKLEITTLEENKTWSIVDLLKGKTPIGCKWVFKVKYKSSGEVERYKAR</sequence>
<dbReference type="RefSeq" id="XP_009759223.1">
    <property type="nucleotide sequence ID" value="XM_009760921.1"/>
</dbReference>
<name>A0A1U7UYH9_NICSY</name>
<protein>
    <submittedName>
        <fullName evidence="2">Uncharacterized protein LOC104211795</fullName>
    </submittedName>
</protein>
<dbReference type="STRING" id="4096.A0A1U7UYH9"/>
<evidence type="ECO:0000313" key="1">
    <source>
        <dbReference type="Proteomes" id="UP000189701"/>
    </source>
</evidence>
<evidence type="ECO:0000313" key="2">
    <source>
        <dbReference type="RefSeq" id="XP_009759223.1"/>
    </source>
</evidence>
<gene>
    <name evidence="2" type="primary">LOC104211795</name>
</gene>
<dbReference type="AlphaFoldDB" id="A0A1U7UYH9"/>
<reference evidence="2" key="2">
    <citation type="submission" date="2025-08" db="UniProtKB">
        <authorList>
            <consortium name="RefSeq"/>
        </authorList>
    </citation>
    <scope>IDENTIFICATION</scope>
    <source>
        <tissue evidence="2">Leaf</tissue>
    </source>
</reference>
<reference evidence="1" key="1">
    <citation type="journal article" date="2013" name="Genome Biol.">
        <title>Reference genomes and transcriptomes of Nicotiana sylvestris and Nicotiana tomentosiformis.</title>
        <authorList>
            <person name="Sierro N."/>
            <person name="Battey J.N."/>
            <person name="Ouadi S."/>
            <person name="Bovet L."/>
            <person name="Goepfert S."/>
            <person name="Bakaher N."/>
            <person name="Peitsch M.C."/>
            <person name="Ivanov N.V."/>
        </authorList>
    </citation>
    <scope>NUCLEOTIDE SEQUENCE [LARGE SCALE GENOMIC DNA]</scope>
</reference>
<dbReference type="Proteomes" id="UP000189701">
    <property type="component" value="Unplaced"/>
</dbReference>
<proteinExistence type="predicted"/>
<organism evidence="1 2">
    <name type="scientific">Nicotiana sylvestris</name>
    <name type="common">Wood tobacco</name>
    <name type="synonym">South American tobacco</name>
    <dbReference type="NCBI Taxonomy" id="4096"/>
    <lineage>
        <taxon>Eukaryota</taxon>
        <taxon>Viridiplantae</taxon>
        <taxon>Streptophyta</taxon>
        <taxon>Embryophyta</taxon>
        <taxon>Tracheophyta</taxon>
        <taxon>Spermatophyta</taxon>
        <taxon>Magnoliopsida</taxon>
        <taxon>eudicotyledons</taxon>
        <taxon>Gunneridae</taxon>
        <taxon>Pentapetalae</taxon>
        <taxon>asterids</taxon>
        <taxon>lamiids</taxon>
        <taxon>Solanales</taxon>
        <taxon>Solanaceae</taxon>
        <taxon>Nicotianoideae</taxon>
        <taxon>Nicotianeae</taxon>
        <taxon>Nicotiana</taxon>
    </lineage>
</organism>
<dbReference type="eggNOG" id="KOG0017">
    <property type="taxonomic scope" value="Eukaryota"/>
</dbReference>